<evidence type="ECO:0008006" key="4">
    <source>
        <dbReference type="Google" id="ProtNLM"/>
    </source>
</evidence>
<proteinExistence type="predicted"/>
<name>A0ABR7TM96_9BACT</name>
<comment type="caution">
    <text evidence="2">The sequence shown here is derived from an EMBL/GenBank/DDBJ whole genome shotgun (WGS) entry which is preliminary data.</text>
</comment>
<evidence type="ECO:0000313" key="2">
    <source>
        <dbReference type="EMBL" id="MBC9931613.1"/>
    </source>
</evidence>
<feature type="chain" id="PRO_5045558858" description="Lipoprotein" evidence="1">
    <location>
        <begin position="19"/>
        <end position="228"/>
    </location>
</feature>
<accession>A0ABR7TM96</accession>
<keyword evidence="1" id="KW-0732">Signal</keyword>
<protein>
    <recommendedName>
        <fullName evidence="4">Lipoprotein</fullName>
    </recommendedName>
</protein>
<evidence type="ECO:0000256" key="1">
    <source>
        <dbReference type="SAM" id="SignalP"/>
    </source>
</evidence>
<organism evidence="2 3">
    <name type="scientific">Chitinophaga qingshengii</name>
    <dbReference type="NCBI Taxonomy" id="1569794"/>
    <lineage>
        <taxon>Bacteria</taxon>
        <taxon>Pseudomonadati</taxon>
        <taxon>Bacteroidota</taxon>
        <taxon>Chitinophagia</taxon>
        <taxon>Chitinophagales</taxon>
        <taxon>Chitinophagaceae</taxon>
        <taxon>Chitinophaga</taxon>
    </lineage>
</organism>
<dbReference type="EMBL" id="JACVFC010000001">
    <property type="protein sequence ID" value="MBC9931613.1"/>
    <property type="molecule type" value="Genomic_DNA"/>
</dbReference>
<dbReference type="RefSeq" id="WP_188088625.1">
    <property type="nucleotide sequence ID" value="NZ_JACVFC010000001.1"/>
</dbReference>
<evidence type="ECO:0000313" key="3">
    <source>
        <dbReference type="Proteomes" id="UP000659124"/>
    </source>
</evidence>
<reference evidence="2 3" key="1">
    <citation type="submission" date="2020-09" db="EMBL/GenBank/DDBJ databases">
        <title>Genome sequences of type strains of Chitinophaga qingshengii and Chitinophaga varians.</title>
        <authorList>
            <person name="Kittiwongwattana C."/>
        </authorList>
    </citation>
    <scope>NUCLEOTIDE SEQUENCE [LARGE SCALE GENOMIC DNA]</scope>
    <source>
        <strain evidence="2 3">JCM 30026</strain>
    </source>
</reference>
<sequence length="228" mass="25382">MKKLLFPILFLFSCTATKQPANTTNSGNNLYSQAQEWPVKVNDGWLTAKTISYGLYTTSSRKNGVAETMGSFIKDPQNPFSFYVSGNDERILVQTMNTTRIAFSNRDLPAVLKDLDGSAPLSYTLINGTKNEPLKRWEMILKSPGYLELNNNKQTGILRCADTDIRITAHNRFGKVNSYEKVCYEFQYRGQPVAAVIAGDKPRVWVSKDAPAETTKTLAAAIGALLLR</sequence>
<keyword evidence="3" id="KW-1185">Reference proteome</keyword>
<dbReference type="Proteomes" id="UP000659124">
    <property type="component" value="Unassembled WGS sequence"/>
</dbReference>
<feature type="signal peptide" evidence="1">
    <location>
        <begin position="1"/>
        <end position="18"/>
    </location>
</feature>
<gene>
    <name evidence="2" type="ORF">ICL07_14600</name>
</gene>